<dbReference type="GO" id="GO:0065002">
    <property type="term" value="P:intracellular protein transmembrane transport"/>
    <property type="evidence" value="ECO:0007669"/>
    <property type="project" value="TreeGrafter"/>
</dbReference>
<name>A0A369UKC6_9GAMM</name>
<dbReference type="PRINTS" id="PR01840">
    <property type="entry name" value="TATCFAMILY"/>
</dbReference>
<evidence type="ECO:0000256" key="4">
    <source>
        <dbReference type="ARBA" id="ARBA00023136"/>
    </source>
</evidence>
<accession>A0A369UKC6</accession>
<keyword evidence="5" id="KW-0653">Protein transport</keyword>
<keyword evidence="5" id="KW-1003">Cell membrane</keyword>
<evidence type="ECO:0000313" key="6">
    <source>
        <dbReference type="EMBL" id="RDD80773.1"/>
    </source>
</evidence>
<protein>
    <recommendedName>
        <fullName evidence="5">Sec-independent protein translocase protein TatC</fullName>
    </recommendedName>
</protein>
<evidence type="ECO:0000256" key="3">
    <source>
        <dbReference type="ARBA" id="ARBA00022989"/>
    </source>
</evidence>
<keyword evidence="5" id="KW-0813">Transport</keyword>
<dbReference type="AlphaFoldDB" id="A0A369UKC6"/>
<dbReference type="EMBL" id="QQAH01000015">
    <property type="protein sequence ID" value="RDD80773.1"/>
    <property type="molecule type" value="Genomic_DNA"/>
</dbReference>
<feature type="transmembrane region" description="Helical" evidence="5">
    <location>
        <begin position="92"/>
        <end position="117"/>
    </location>
</feature>
<dbReference type="Proteomes" id="UP000253782">
    <property type="component" value="Unassembled WGS sequence"/>
</dbReference>
<keyword evidence="7" id="KW-1185">Reference proteome</keyword>
<dbReference type="GO" id="GO:0009977">
    <property type="term" value="F:proton motive force dependent protein transmembrane transporter activity"/>
    <property type="evidence" value="ECO:0007669"/>
    <property type="project" value="TreeGrafter"/>
</dbReference>
<dbReference type="PANTHER" id="PTHR30371">
    <property type="entry name" value="SEC-INDEPENDENT PROTEIN TRANSLOCASE PROTEIN TATC"/>
    <property type="match status" value="1"/>
</dbReference>
<comment type="subunit">
    <text evidence="5">The Tat system comprises two distinct complexes: a TatABC complex, containing multiple copies of TatA, TatB and TatC subunits, and a separate TatA complex, containing only TatA subunits. Substrates initially bind to the TatABC complex, which probably triggers association of the separate TatA complex to form the active translocon.</text>
</comment>
<keyword evidence="2 5" id="KW-0812">Transmembrane</keyword>
<dbReference type="GO" id="GO:0033281">
    <property type="term" value="C:TAT protein transport complex"/>
    <property type="evidence" value="ECO:0007669"/>
    <property type="project" value="UniProtKB-UniRule"/>
</dbReference>
<feature type="transmembrane region" description="Helical" evidence="5">
    <location>
        <begin position="175"/>
        <end position="201"/>
    </location>
</feature>
<feature type="transmembrane region" description="Helical" evidence="5">
    <location>
        <begin position="213"/>
        <end position="230"/>
    </location>
</feature>
<comment type="subcellular location">
    <subcellularLocation>
        <location evidence="5">Cell membrane</location>
        <topology evidence="5">Multi-pass membrane protein</topology>
    </subcellularLocation>
    <subcellularLocation>
        <location evidence="1">Membrane</location>
        <topology evidence="1">Multi-pass membrane protein</topology>
    </subcellularLocation>
</comment>
<comment type="function">
    <text evidence="5">Part of the twin-arginine translocation (Tat) system that transports large folded proteins containing a characteristic twin-arginine motif in their signal peptide across membranes. Together with TatB, TatC is part of a receptor directly interacting with Tat signal peptides.</text>
</comment>
<organism evidence="6 7">
    <name type="scientific">Dyella tabacisoli</name>
    <dbReference type="NCBI Taxonomy" id="2282381"/>
    <lineage>
        <taxon>Bacteria</taxon>
        <taxon>Pseudomonadati</taxon>
        <taxon>Pseudomonadota</taxon>
        <taxon>Gammaproteobacteria</taxon>
        <taxon>Lysobacterales</taxon>
        <taxon>Rhodanobacteraceae</taxon>
        <taxon>Dyella</taxon>
    </lineage>
</organism>
<feature type="transmembrane region" description="Helical" evidence="5">
    <location>
        <begin position="38"/>
        <end position="56"/>
    </location>
</feature>
<dbReference type="PANTHER" id="PTHR30371:SF0">
    <property type="entry name" value="SEC-INDEPENDENT PROTEIN TRANSLOCASE PROTEIN TATC, CHLOROPLASTIC-RELATED"/>
    <property type="match status" value="1"/>
</dbReference>
<evidence type="ECO:0000256" key="2">
    <source>
        <dbReference type="ARBA" id="ARBA00022692"/>
    </source>
</evidence>
<feature type="transmembrane region" description="Helical" evidence="5">
    <location>
        <begin position="236"/>
        <end position="255"/>
    </location>
</feature>
<feature type="transmembrane region" description="Helical" evidence="5">
    <location>
        <begin position="129"/>
        <end position="155"/>
    </location>
</feature>
<dbReference type="HAMAP" id="MF_00902">
    <property type="entry name" value="TatC"/>
    <property type="match status" value="1"/>
</dbReference>
<dbReference type="NCBIfam" id="TIGR00945">
    <property type="entry name" value="tatC"/>
    <property type="match status" value="1"/>
</dbReference>
<reference evidence="6 7" key="1">
    <citation type="submission" date="2018-07" db="EMBL/GenBank/DDBJ databases">
        <title>Dyella tabacisoli L4-6T, whole genome shotgun sequence.</title>
        <authorList>
            <person name="Zhou X.-K."/>
            <person name="Li W.-J."/>
            <person name="Duan Y.-Q."/>
        </authorList>
    </citation>
    <scope>NUCLEOTIDE SEQUENCE [LARGE SCALE GENOMIC DNA]</scope>
    <source>
        <strain evidence="6 7">L4-6</strain>
    </source>
</reference>
<comment type="caution">
    <text evidence="6">The sequence shown here is derived from an EMBL/GenBank/DDBJ whole genome shotgun (WGS) entry which is preliminary data.</text>
</comment>
<comment type="similarity">
    <text evidence="5">Belongs to the TatC family.</text>
</comment>
<evidence type="ECO:0000313" key="7">
    <source>
        <dbReference type="Proteomes" id="UP000253782"/>
    </source>
</evidence>
<gene>
    <name evidence="5 6" type="primary">tatC</name>
    <name evidence="6" type="ORF">DVJ77_16210</name>
</gene>
<dbReference type="GO" id="GO:0043953">
    <property type="term" value="P:protein transport by the Tat complex"/>
    <property type="evidence" value="ECO:0007669"/>
    <property type="project" value="UniProtKB-UniRule"/>
</dbReference>
<dbReference type="InterPro" id="IPR002033">
    <property type="entry name" value="TatC"/>
</dbReference>
<evidence type="ECO:0000256" key="5">
    <source>
        <dbReference type="HAMAP-Rule" id="MF_00902"/>
    </source>
</evidence>
<dbReference type="Pfam" id="PF00902">
    <property type="entry name" value="TatC"/>
    <property type="match status" value="1"/>
</dbReference>
<proteinExistence type="inferred from homology"/>
<keyword evidence="4 5" id="KW-0472">Membrane</keyword>
<evidence type="ECO:0000256" key="1">
    <source>
        <dbReference type="ARBA" id="ARBA00004141"/>
    </source>
</evidence>
<sequence length="264" mass="29256">MAAPEHDTPEHARLETDELQEGLQEGLFSHLIELRSRLMKAVIAVVVVLLALMPFANRLYAELAAPLVARLPQGAHLIATEVASPFVTPLKLAFYTALFISMPVILYQLWAFVSPGLYKHEKRLARPLLVAAVLLFYIGCAFAYFLVLPAAFRFLVAVTPEGVEMMTDITHYLDFVMLMFFAFGLCFEVPVAVVILAAIGVVSIDQLRNGRRYAIVGAFVIAAFITPPDITSMIMLAIPMCLLYEVGVLAVRWLVRPRDETTSS</sequence>
<keyword evidence="3 5" id="KW-1133">Transmembrane helix</keyword>
<dbReference type="RefSeq" id="WP_114846555.1">
    <property type="nucleotide sequence ID" value="NZ_JBHSPE010000002.1"/>
</dbReference>
<keyword evidence="5" id="KW-0811">Translocation</keyword>
<dbReference type="OrthoDB" id="9777044at2"/>